<accession>A0ABW1DME8</accession>
<evidence type="ECO:0000256" key="3">
    <source>
        <dbReference type="ARBA" id="ARBA00022676"/>
    </source>
</evidence>
<keyword evidence="4 7" id="KW-0808">Transferase</keyword>
<dbReference type="Gene3D" id="3.40.50.2020">
    <property type="match status" value="1"/>
</dbReference>
<feature type="binding site" evidence="7">
    <location>
        <position position="142"/>
    </location>
    <ligand>
        <name>orotate</name>
        <dbReference type="ChEBI" id="CHEBI:30839"/>
    </ligand>
</feature>
<dbReference type="GO" id="GO:0004588">
    <property type="term" value="F:orotate phosphoribosyltransferase activity"/>
    <property type="evidence" value="ECO:0007669"/>
    <property type="project" value="UniProtKB-EC"/>
</dbReference>
<feature type="domain" description="Phosphoribosyltransferase" evidence="8">
    <location>
        <begin position="52"/>
        <end position="202"/>
    </location>
</feature>
<dbReference type="InterPro" id="IPR029057">
    <property type="entry name" value="PRTase-like"/>
</dbReference>
<evidence type="ECO:0000313" key="10">
    <source>
        <dbReference type="Proteomes" id="UP001595979"/>
    </source>
</evidence>
<evidence type="ECO:0000313" key="9">
    <source>
        <dbReference type="EMBL" id="MFC5849815.1"/>
    </source>
</evidence>
<reference evidence="10" key="1">
    <citation type="journal article" date="2019" name="Int. J. Syst. Evol. Microbiol.">
        <title>The Global Catalogue of Microorganisms (GCM) 10K type strain sequencing project: providing services to taxonomists for standard genome sequencing and annotation.</title>
        <authorList>
            <consortium name="The Broad Institute Genomics Platform"/>
            <consortium name="The Broad Institute Genome Sequencing Center for Infectious Disease"/>
            <person name="Wu L."/>
            <person name="Ma J."/>
        </authorList>
    </citation>
    <scope>NUCLEOTIDE SEQUENCE [LARGE SCALE GENOMIC DNA]</scope>
    <source>
        <strain evidence="10">CGMCC 1.15053</strain>
    </source>
</reference>
<dbReference type="Pfam" id="PF00156">
    <property type="entry name" value="Pribosyltran"/>
    <property type="match status" value="1"/>
</dbReference>
<gene>
    <name evidence="7 9" type="primary">pyrE</name>
    <name evidence="9" type="ORF">ACFPQ6_16040</name>
</gene>
<comment type="similarity">
    <text evidence="7">Belongs to the purine/pyrimidine phosphoribosyltransferase family. PyrE subfamily.</text>
</comment>
<dbReference type="EC" id="2.4.2.10" evidence="2 7"/>
<name>A0ABW1DME8_9DEIO</name>
<evidence type="ECO:0000256" key="1">
    <source>
        <dbReference type="ARBA" id="ARBA00004889"/>
    </source>
</evidence>
<organism evidence="9 10">
    <name type="scientific">Deinococcus petrolearius</name>
    <dbReference type="NCBI Taxonomy" id="1751295"/>
    <lineage>
        <taxon>Bacteria</taxon>
        <taxon>Thermotogati</taxon>
        <taxon>Deinococcota</taxon>
        <taxon>Deinococci</taxon>
        <taxon>Deinococcales</taxon>
        <taxon>Deinococcaceae</taxon>
        <taxon>Deinococcus</taxon>
    </lineage>
</organism>
<comment type="cofactor">
    <cofactor evidence="7">
        <name>Mg(2+)</name>
        <dbReference type="ChEBI" id="CHEBI:18420"/>
    </cofactor>
</comment>
<comment type="subunit">
    <text evidence="7">Homodimer.</text>
</comment>
<dbReference type="NCBIfam" id="TIGR01367">
    <property type="entry name" value="pyrE_Therm"/>
    <property type="match status" value="1"/>
</dbReference>
<dbReference type="HAMAP" id="MF_01208">
    <property type="entry name" value="PyrE"/>
    <property type="match status" value="1"/>
</dbReference>
<comment type="function">
    <text evidence="7">Catalyzes the transfer of a ribosyl phosphate group from 5-phosphoribose 1-diphosphate to orotate, leading to the formation of orotidine monophosphate (OMP).</text>
</comment>
<dbReference type="RefSeq" id="WP_380051275.1">
    <property type="nucleotide sequence ID" value="NZ_JBHSOH010000032.1"/>
</dbReference>
<comment type="caution">
    <text evidence="7">Lacks conserved residue(s) required for the propagation of feature annotation.</text>
</comment>
<feature type="binding site" description="in other chain" evidence="7">
    <location>
        <begin position="138"/>
        <end position="146"/>
    </location>
    <ligand>
        <name>5-phospho-alpha-D-ribose 1-diphosphate</name>
        <dbReference type="ChEBI" id="CHEBI:58017"/>
        <note>ligand shared between dimeric partners</note>
    </ligand>
</feature>
<evidence type="ECO:0000256" key="7">
    <source>
        <dbReference type="HAMAP-Rule" id="MF_01208"/>
    </source>
</evidence>
<comment type="catalytic activity">
    <reaction evidence="7">
        <text>orotidine 5'-phosphate + diphosphate = orotate + 5-phospho-alpha-D-ribose 1-diphosphate</text>
        <dbReference type="Rhea" id="RHEA:10380"/>
        <dbReference type="ChEBI" id="CHEBI:30839"/>
        <dbReference type="ChEBI" id="CHEBI:33019"/>
        <dbReference type="ChEBI" id="CHEBI:57538"/>
        <dbReference type="ChEBI" id="CHEBI:58017"/>
        <dbReference type="EC" id="2.4.2.10"/>
    </reaction>
</comment>
<keyword evidence="6 7" id="KW-0665">Pyrimidine biosynthesis</keyword>
<feature type="binding site" evidence="7">
    <location>
        <position position="170"/>
    </location>
    <ligand>
        <name>orotate</name>
        <dbReference type="ChEBI" id="CHEBI:30839"/>
    </ligand>
</feature>
<dbReference type="InterPro" id="IPR000836">
    <property type="entry name" value="PRTase_dom"/>
</dbReference>
<keyword evidence="3 7" id="KW-0328">Glycosyltransferase</keyword>
<evidence type="ECO:0000256" key="6">
    <source>
        <dbReference type="ARBA" id="ARBA00022975"/>
    </source>
</evidence>
<evidence type="ECO:0000256" key="4">
    <source>
        <dbReference type="ARBA" id="ARBA00022679"/>
    </source>
</evidence>
<dbReference type="PANTHER" id="PTHR19278:SF9">
    <property type="entry name" value="URIDINE 5'-MONOPHOSPHATE SYNTHASE"/>
    <property type="match status" value="1"/>
</dbReference>
<evidence type="ECO:0000256" key="5">
    <source>
        <dbReference type="ARBA" id="ARBA00022842"/>
    </source>
</evidence>
<dbReference type="InterPro" id="IPR006273">
    <property type="entry name" value="Orotate_PRibTrfase_bac"/>
</dbReference>
<dbReference type="InterPro" id="IPR023031">
    <property type="entry name" value="OPRT"/>
</dbReference>
<keyword evidence="10" id="KW-1185">Reference proteome</keyword>
<evidence type="ECO:0000256" key="2">
    <source>
        <dbReference type="ARBA" id="ARBA00011971"/>
    </source>
</evidence>
<comment type="caution">
    <text evidence="9">The sequence shown here is derived from an EMBL/GenBank/DDBJ whole genome shotgun (WGS) entry which is preliminary data.</text>
</comment>
<sequence length="210" mass="22732">MTESPDQSAPSPAADPAAELDVLALYRDAGAFHEGRFLLASGRQSPFFLQSTTLLQHPRAMMQVGGAMARQILDAGVRPDFIVGPAMGGVTLAYEVARQLSDTLPEVRGLFAEKDGQGGMRLREAFEIRRGETFVAVEDVLTTGGSLLRAVRAVEAYGAQCVGLCCIIDRRAETGPLAGYPLMSLKELHFETYASHEVPGWLAERPLREI</sequence>
<comment type="pathway">
    <text evidence="1 7">Pyrimidine metabolism; UMP biosynthesis via de novo pathway; UMP from orotate: step 1/2.</text>
</comment>
<dbReference type="PANTHER" id="PTHR19278">
    <property type="entry name" value="OROTATE PHOSPHORIBOSYLTRANSFERASE"/>
    <property type="match status" value="1"/>
</dbReference>
<keyword evidence="5 7" id="KW-0460">Magnesium</keyword>
<dbReference type="Proteomes" id="UP001595979">
    <property type="component" value="Unassembled WGS sequence"/>
</dbReference>
<dbReference type="EMBL" id="JBHSOH010000032">
    <property type="protein sequence ID" value="MFC5849815.1"/>
    <property type="molecule type" value="Genomic_DNA"/>
</dbReference>
<proteinExistence type="inferred from homology"/>
<dbReference type="SUPFAM" id="SSF53271">
    <property type="entry name" value="PRTase-like"/>
    <property type="match status" value="1"/>
</dbReference>
<feature type="binding site" description="in other chain" evidence="7">
    <location>
        <position position="114"/>
    </location>
    <ligand>
        <name>5-phospho-alpha-D-ribose 1-diphosphate</name>
        <dbReference type="ChEBI" id="CHEBI:58017"/>
        <note>ligand shared between dimeric partners</note>
    </ligand>
</feature>
<protein>
    <recommendedName>
        <fullName evidence="2 7">Orotate phosphoribosyltransferase</fullName>
        <shortName evidence="7">OPRT</shortName>
        <shortName evidence="7">OPRTase</shortName>
        <ecNumber evidence="2 7">2.4.2.10</ecNumber>
    </recommendedName>
</protein>
<evidence type="ECO:0000259" key="8">
    <source>
        <dbReference type="Pfam" id="PF00156"/>
    </source>
</evidence>
<dbReference type="CDD" id="cd06223">
    <property type="entry name" value="PRTases_typeI"/>
    <property type="match status" value="1"/>
</dbReference>